<keyword evidence="2" id="KW-0812">Transmembrane</keyword>
<dbReference type="GO" id="GO:0030246">
    <property type="term" value="F:carbohydrate binding"/>
    <property type="evidence" value="ECO:0007669"/>
    <property type="project" value="UniProtKB-KW"/>
</dbReference>
<sequence>MRPPRFARSRRSDGPGSTRFAKTFARRPLTPRVTSLPDRRAWMTTAFVTTFVAGAAVAVPILTHLGGGKSDTIVSVDAPLTSRTTTTPTATPTSTPTTGPEVTRTTTVTGEPRVSVATATVTVTAPGGQETVVRPGTTVTLPPTTTTVTAPGKPLPPPAPLTATTTVTTKVTEKVEQPQPMVQKDPDGVQPMPNAPARLRSDGAARCVDVKDGRAGAGTDGTPLQVWDCHDAGGQIWSFKTDGTVRALDQCMDLAWGSIAENTPVQLVACNGSAAQQFRITNSNELVNPAATGKCVTVDGGDNGKRLFLRTCTGAESQKWHRNATDADRKIGAQGN</sequence>
<dbReference type="OrthoDB" id="99456at2"/>
<feature type="region of interest" description="Disordered" evidence="1">
    <location>
        <begin position="81"/>
        <end position="105"/>
    </location>
</feature>
<keyword evidence="5" id="KW-1185">Reference proteome</keyword>
<comment type="caution">
    <text evidence="4">The sequence shown here is derived from an EMBL/GenBank/DDBJ whole genome shotgun (WGS) entry which is preliminary data.</text>
</comment>
<evidence type="ECO:0000256" key="1">
    <source>
        <dbReference type="SAM" id="MobiDB-lite"/>
    </source>
</evidence>
<feature type="compositionally biased region" description="Low complexity" evidence="1">
    <location>
        <begin position="134"/>
        <end position="152"/>
    </location>
</feature>
<feature type="region of interest" description="Disordered" evidence="1">
    <location>
        <begin position="134"/>
        <end position="160"/>
    </location>
</feature>
<dbReference type="AlphaFoldDB" id="A0A561BQ08"/>
<dbReference type="Gene3D" id="2.80.10.50">
    <property type="match status" value="1"/>
</dbReference>
<protein>
    <submittedName>
        <fullName evidence="4">Ricin-type beta-trefoil lectin protein</fullName>
    </submittedName>
</protein>
<feature type="transmembrane region" description="Helical" evidence="2">
    <location>
        <begin position="41"/>
        <end position="62"/>
    </location>
</feature>
<dbReference type="SMART" id="SM00458">
    <property type="entry name" value="RICIN"/>
    <property type="match status" value="1"/>
</dbReference>
<dbReference type="PROSITE" id="PS50231">
    <property type="entry name" value="RICIN_B_LECTIN"/>
    <property type="match status" value="1"/>
</dbReference>
<proteinExistence type="predicted"/>
<organism evidence="4 5">
    <name type="scientific">Kribbella amoyensis</name>
    <dbReference type="NCBI Taxonomy" id="996641"/>
    <lineage>
        <taxon>Bacteria</taxon>
        <taxon>Bacillati</taxon>
        <taxon>Actinomycetota</taxon>
        <taxon>Actinomycetes</taxon>
        <taxon>Propionibacteriales</taxon>
        <taxon>Kribbellaceae</taxon>
        <taxon>Kribbella</taxon>
    </lineage>
</organism>
<feature type="region of interest" description="Disordered" evidence="1">
    <location>
        <begin position="1"/>
        <end position="20"/>
    </location>
</feature>
<evidence type="ECO:0000256" key="2">
    <source>
        <dbReference type="SAM" id="Phobius"/>
    </source>
</evidence>
<evidence type="ECO:0000259" key="3">
    <source>
        <dbReference type="SMART" id="SM00458"/>
    </source>
</evidence>
<keyword evidence="2" id="KW-1133">Transmembrane helix</keyword>
<keyword evidence="2" id="KW-0472">Membrane</keyword>
<evidence type="ECO:0000313" key="4">
    <source>
        <dbReference type="EMBL" id="TWD80912.1"/>
    </source>
</evidence>
<dbReference type="Pfam" id="PF00652">
    <property type="entry name" value="Ricin_B_lectin"/>
    <property type="match status" value="1"/>
</dbReference>
<dbReference type="EMBL" id="VIVK01000001">
    <property type="protein sequence ID" value="TWD80912.1"/>
    <property type="molecule type" value="Genomic_DNA"/>
</dbReference>
<reference evidence="4 5" key="1">
    <citation type="submission" date="2019-06" db="EMBL/GenBank/DDBJ databases">
        <title>Sequencing the genomes of 1000 actinobacteria strains.</title>
        <authorList>
            <person name="Klenk H.-P."/>
        </authorList>
    </citation>
    <scope>NUCLEOTIDE SEQUENCE [LARGE SCALE GENOMIC DNA]</scope>
    <source>
        <strain evidence="4 5">DSM 24683</strain>
    </source>
</reference>
<name>A0A561BQ08_9ACTN</name>
<dbReference type="Proteomes" id="UP000318380">
    <property type="component" value="Unassembled WGS sequence"/>
</dbReference>
<dbReference type="RefSeq" id="WP_145805281.1">
    <property type="nucleotide sequence ID" value="NZ_VIVK01000001.1"/>
</dbReference>
<keyword evidence="4" id="KW-0430">Lectin</keyword>
<accession>A0A561BQ08</accession>
<evidence type="ECO:0000313" key="5">
    <source>
        <dbReference type="Proteomes" id="UP000318380"/>
    </source>
</evidence>
<dbReference type="InterPro" id="IPR000772">
    <property type="entry name" value="Ricin_B_lectin"/>
</dbReference>
<dbReference type="InterPro" id="IPR035992">
    <property type="entry name" value="Ricin_B-like_lectins"/>
</dbReference>
<feature type="domain" description="Ricin B lectin" evidence="3">
    <location>
        <begin position="195"/>
        <end position="323"/>
    </location>
</feature>
<gene>
    <name evidence="4" type="ORF">FB561_2009</name>
</gene>
<dbReference type="SUPFAM" id="SSF50370">
    <property type="entry name" value="Ricin B-like lectins"/>
    <property type="match status" value="1"/>
</dbReference>